<evidence type="ECO:0000256" key="7">
    <source>
        <dbReference type="ARBA" id="ARBA00035253"/>
    </source>
</evidence>
<accession>A0A411L8S4</accession>
<keyword evidence="2 11" id="KW-0934">Plastid</keyword>
<evidence type="ECO:0000256" key="10">
    <source>
        <dbReference type="SAM" id="MobiDB-lite"/>
    </source>
</evidence>
<dbReference type="GO" id="GO:0005763">
    <property type="term" value="C:mitochondrial small ribosomal subunit"/>
    <property type="evidence" value="ECO:0007669"/>
    <property type="project" value="TreeGrafter"/>
</dbReference>
<evidence type="ECO:0000313" key="11">
    <source>
        <dbReference type="EMBL" id="QBE88731.1"/>
    </source>
</evidence>
<evidence type="ECO:0000256" key="9">
    <source>
        <dbReference type="RuleBase" id="RU003485"/>
    </source>
</evidence>
<dbReference type="InterPro" id="IPR002222">
    <property type="entry name" value="Ribosomal_uS19"/>
</dbReference>
<feature type="region of interest" description="Disordered" evidence="10">
    <location>
        <begin position="102"/>
        <end position="122"/>
    </location>
</feature>
<dbReference type="NCBIfam" id="TIGR01050">
    <property type="entry name" value="rpsS_bact"/>
    <property type="match status" value="1"/>
</dbReference>
<evidence type="ECO:0000256" key="1">
    <source>
        <dbReference type="ARBA" id="ARBA00007345"/>
    </source>
</evidence>
<dbReference type="SUPFAM" id="SSF54570">
    <property type="entry name" value="Ribosomal protein S19"/>
    <property type="match status" value="1"/>
</dbReference>
<dbReference type="PRINTS" id="PR00975">
    <property type="entry name" value="RIBOSOMALS19"/>
</dbReference>
<dbReference type="InterPro" id="IPR005732">
    <property type="entry name" value="Ribosomal_uS19_bac-type"/>
</dbReference>
<keyword evidence="11" id="KW-0150">Chloroplast</keyword>
<dbReference type="GO" id="GO:0006412">
    <property type="term" value="P:translation"/>
    <property type="evidence" value="ECO:0007669"/>
    <property type="project" value="UniProtKB-UniRule"/>
</dbReference>
<dbReference type="GO" id="GO:0003735">
    <property type="term" value="F:structural constituent of ribosome"/>
    <property type="evidence" value="ECO:0007669"/>
    <property type="project" value="InterPro"/>
</dbReference>
<gene>
    <name evidence="8 11" type="primary">rps19</name>
</gene>
<evidence type="ECO:0000256" key="3">
    <source>
        <dbReference type="ARBA" id="ARBA00022730"/>
    </source>
</evidence>
<geneLocation type="chloroplast" evidence="11"/>
<reference evidence="11" key="1">
    <citation type="journal article" date="2019" name="Mol. Phylogenet. Evol.">
        <title>Plastid phylogenomic insights into the evolution of Caryophyllales.</title>
        <authorList>
            <person name="Yao G."/>
            <person name="Jin J.J."/>
            <person name="Li H.T."/>
            <person name="Yang J.B."/>
            <person name="Shiva Mandala V."/>
            <person name="Croley M."/>
            <person name="Mostow R."/>
            <person name="Douglas N.A."/>
            <person name="Chase M.W."/>
            <person name="Christenhusz M.J."/>
            <person name="Soltis D.E."/>
            <person name="Soltis P.S."/>
            <person name="Smith S.A."/>
            <person name="Brockington S.F."/>
            <person name="Moore M.J."/>
            <person name="Yi T.S."/>
            <person name="Li D.Z."/>
        </authorList>
    </citation>
    <scope>NUCLEOTIDE SEQUENCE</scope>
</reference>
<dbReference type="GO" id="GO:0000028">
    <property type="term" value="P:ribosomal small subunit assembly"/>
    <property type="evidence" value="ECO:0007669"/>
    <property type="project" value="TreeGrafter"/>
</dbReference>
<keyword evidence="3 8" id="KW-0699">rRNA-binding</keyword>
<evidence type="ECO:0000256" key="6">
    <source>
        <dbReference type="ARBA" id="ARBA00023274"/>
    </source>
</evidence>
<dbReference type="HAMAP" id="MF_00531">
    <property type="entry name" value="Ribosomal_uS19"/>
    <property type="match status" value="1"/>
</dbReference>
<organism evidence="11">
    <name type="scientific">Hypertelis spergulacea</name>
    <dbReference type="NCBI Taxonomy" id="764270"/>
    <lineage>
        <taxon>Eukaryota</taxon>
        <taxon>Viridiplantae</taxon>
        <taxon>Streptophyta</taxon>
        <taxon>Embryophyta</taxon>
        <taxon>Tracheophyta</taxon>
        <taxon>Spermatophyta</taxon>
        <taxon>Magnoliopsida</taxon>
        <taxon>eudicotyledons</taxon>
        <taxon>Gunneridae</taxon>
        <taxon>Pentapetalae</taxon>
        <taxon>Caryophyllales</taxon>
        <taxon>Molluginaceae</taxon>
        <taxon>Hypertelis</taxon>
    </lineage>
</organism>
<dbReference type="PANTHER" id="PTHR11880">
    <property type="entry name" value="RIBOSOMAL PROTEIN S19P FAMILY MEMBER"/>
    <property type="match status" value="1"/>
</dbReference>
<evidence type="ECO:0000256" key="2">
    <source>
        <dbReference type="ARBA" id="ARBA00022640"/>
    </source>
</evidence>
<evidence type="ECO:0000256" key="5">
    <source>
        <dbReference type="ARBA" id="ARBA00022980"/>
    </source>
</evidence>
<dbReference type="Gene3D" id="3.30.860.10">
    <property type="entry name" value="30s Ribosomal Protein S19, Chain A"/>
    <property type="match status" value="1"/>
</dbReference>
<dbReference type="InterPro" id="IPR023575">
    <property type="entry name" value="Ribosomal_uS19_SF"/>
</dbReference>
<dbReference type="FunFam" id="3.30.860.10:FF:000001">
    <property type="entry name" value="30S ribosomal protein S19"/>
    <property type="match status" value="1"/>
</dbReference>
<feature type="compositionally biased region" description="Basic and acidic residues" evidence="10">
    <location>
        <begin position="107"/>
        <end position="122"/>
    </location>
</feature>
<dbReference type="PANTHER" id="PTHR11880:SF8">
    <property type="entry name" value="SMALL RIBOSOMAL SUBUNIT PROTEIN US19M"/>
    <property type="match status" value="1"/>
</dbReference>
<dbReference type="GO" id="GO:0009507">
    <property type="term" value="C:chloroplast"/>
    <property type="evidence" value="ECO:0007669"/>
    <property type="project" value="UniProtKB-SubCell"/>
</dbReference>
<evidence type="ECO:0000256" key="8">
    <source>
        <dbReference type="HAMAP-Rule" id="MF_00531"/>
    </source>
</evidence>
<comment type="subcellular location">
    <subcellularLocation>
        <location evidence="8">Plastid</location>
        <location evidence="8">Chloroplast</location>
    </subcellularLocation>
</comment>
<name>A0A411L8S4_9CARY</name>
<comment type="similarity">
    <text evidence="1 8 9">Belongs to the universal ribosomal protein uS19 family.</text>
</comment>
<protein>
    <recommendedName>
        <fullName evidence="7 8">Small ribosomal subunit protein uS19c</fullName>
    </recommendedName>
</protein>
<dbReference type="GO" id="GO:0019843">
    <property type="term" value="F:rRNA binding"/>
    <property type="evidence" value="ECO:0007669"/>
    <property type="project" value="UniProtKB-UniRule"/>
</dbReference>
<proteinExistence type="inferred from homology"/>
<keyword evidence="6 8" id="KW-0687">Ribonucleoprotein</keyword>
<comment type="function">
    <text evidence="8">Protein S19 forms a complex with S13 that binds strongly to the 16S ribosomal RNA.</text>
</comment>
<dbReference type="Pfam" id="PF00203">
    <property type="entry name" value="Ribosomal_S19"/>
    <property type="match status" value="1"/>
</dbReference>
<dbReference type="EMBL" id="MH286345">
    <property type="protein sequence ID" value="QBE88731.1"/>
    <property type="molecule type" value="Genomic_DNA"/>
</dbReference>
<dbReference type="AlphaFoldDB" id="A0A411L8S4"/>
<sequence>MPESGKKMTPSPKKTSFAKKFQKLLEKKRLFVANHLLTKFDKLKKKKKRRRKAVIRTWSRASTILPQMRGYTIAIHNGKDHVPITITARMVGHKLGSFARTCNFGGHTEKNDNKSRREDDDD</sequence>
<keyword evidence="5 8" id="KW-0689">Ribosomal protein</keyword>
<keyword evidence="4 8" id="KW-0694">RNA-binding</keyword>
<evidence type="ECO:0000256" key="4">
    <source>
        <dbReference type="ARBA" id="ARBA00022884"/>
    </source>
</evidence>